<evidence type="ECO:0000256" key="1">
    <source>
        <dbReference type="SAM" id="SignalP"/>
    </source>
</evidence>
<gene>
    <name evidence="2" type="ORF">RZN69_21970</name>
</gene>
<feature type="signal peptide" evidence="1">
    <location>
        <begin position="1"/>
        <end position="21"/>
    </location>
</feature>
<dbReference type="EMBL" id="CP136920">
    <property type="protein sequence ID" value="WOO41296.1"/>
    <property type="molecule type" value="Genomic_DNA"/>
</dbReference>
<dbReference type="KEGG" id="puo:RZN69_21970"/>
<dbReference type="Proteomes" id="UP001304300">
    <property type="component" value="Chromosome"/>
</dbReference>
<keyword evidence="3" id="KW-1185">Reference proteome</keyword>
<evidence type="ECO:0000313" key="3">
    <source>
        <dbReference type="Proteomes" id="UP001304300"/>
    </source>
</evidence>
<proteinExistence type="predicted"/>
<accession>A0AAQ3QTF9</accession>
<keyword evidence="1" id="KW-0732">Signal</keyword>
<protein>
    <submittedName>
        <fullName evidence="2">Uncharacterized protein</fullName>
    </submittedName>
</protein>
<dbReference type="AlphaFoldDB" id="A0AAQ3QTF9"/>
<sequence>MFRSLVYLLSPLFVFTTFARAALWTDSSGDPNGWKYTDWFGFFWSPDQEQGWLYHETLGWLYAAGETQADIDFYADDLKWLYSSDAEYPVFYSYAKEDWLNYTTATDPDNPYWWSYGEQVFVTRGTLGFNIDTADLLASAWAGNFNDQRQYFWEFWSYVTALGENELPLFESYFTRDEIFSEDGGDSANDFEVPDQHDRLADSSGAGTITSLFFNEAATDFIRRNRYNYKSTFVELSEKFTQDGTPAEDRKISFPASSIGLKPIWFPILDELDPEYRILPVWDGDPQYPVTADTPSAENPPLPVGDLLGFKRAVVVDVTGDEVPSGTTVTISWNGDDAYVADVVSINEFYTQTITEDDLTEAKAAIARQYPKLAVKLKVGDFFLLTGMHILPEAEVAGKTVATFWWHPEPDFGPYSGQRLDSVSGVFRNFLMQTFFASGEPTEFDGSPYVIFNPYLEAADAGGTASSCTVCHSYAGLNNFPPDPDPRSRAPDDEFADSVGTDGWWSLVFEVITDSE</sequence>
<feature type="chain" id="PRO_5042874214" evidence="1">
    <location>
        <begin position="22"/>
        <end position="516"/>
    </location>
</feature>
<dbReference type="RefSeq" id="WP_317833737.1">
    <property type="nucleotide sequence ID" value="NZ_CP136920.1"/>
</dbReference>
<organism evidence="2 3">
    <name type="scientific">Rubellicoccus peritrichatus</name>
    <dbReference type="NCBI Taxonomy" id="3080537"/>
    <lineage>
        <taxon>Bacteria</taxon>
        <taxon>Pseudomonadati</taxon>
        <taxon>Verrucomicrobiota</taxon>
        <taxon>Opitutia</taxon>
        <taxon>Puniceicoccales</taxon>
        <taxon>Cerasicoccaceae</taxon>
        <taxon>Rubellicoccus</taxon>
    </lineage>
</organism>
<name>A0AAQ3QTF9_9BACT</name>
<evidence type="ECO:0000313" key="2">
    <source>
        <dbReference type="EMBL" id="WOO41296.1"/>
    </source>
</evidence>
<reference evidence="2 3" key="1">
    <citation type="submission" date="2023-10" db="EMBL/GenBank/DDBJ databases">
        <title>Rubellicoccus peritrichatus gen. nov., sp. nov., isolated from an algae of coral reef tank.</title>
        <authorList>
            <person name="Luo J."/>
        </authorList>
    </citation>
    <scope>NUCLEOTIDE SEQUENCE [LARGE SCALE GENOMIC DNA]</scope>
    <source>
        <strain evidence="2 3">CR14</strain>
    </source>
</reference>